<sequence length="284" mass="31738">MHVDTKNKKQYFCLLSLIKATSRDLYDVICMLSMDGAFRSTRYQNTFLMPNSSMIKELEEWVKKDENDKAVDALRSVMLKKHFAEPSALRGDIITLQHGAHVLADPAGVAKTLKVDAPRVAILNSRFKRPSCYVHYFGDKVEPRPEAPLVTGSGVGGLSPSRAGVAKITDYLKKGDLEQVLENFEKAVAGALAILHNTDKERFRQAKYFLSANPIVSWFFLTLPGRGDALVTAEDLKDFTWPGVSLDKNTIVDDAKQAHYDQKETTAELHKIKQAREDLSSLPL</sequence>
<gene>
    <name evidence="1" type="ORF">P3T76_014160</name>
</gene>
<dbReference type="EMBL" id="JASMQC010000039">
    <property type="protein sequence ID" value="KAK1930489.1"/>
    <property type="molecule type" value="Genomic_DNA"/>
</dbReference>
<evidence type="ECO:0000313" key="2">
    <source>
        <dbReference type="Proteomes" id="UP001259832"/>
    </source>
</evidence>
<accession>A0AAD9LCP2</accession>
<organism evidence="1 2">
    <name type="scientific">Phytophthora citrophthora</name>
    <dbReference type="NCBI Taxonomy" id="4793"/>
    <lineage>
        <taxon>Eukaryota</taxon>
        <taxon>Sar</taxon>
        <taxon>Stramenopiles</taxon>
        <taxon>Oomycota</taxon>
        <taxon>Peronosporomycetes</taxon>
        <taxon>Peronosporales</taxon>
        <taxon>Peronosporaceae</taxon>
        <taxon>Phytophthora</taxon>
    </lineage>
</organism>
<comment type="caution">
    <text evidence="1">The sequence shown here is derived from an EMBL/GenBank/DDBJ whole genome shotgun (WGS) entry which is preliminary data.</text>
</comment>
<dbReference type="Proteomes" id="UP001259832">
    <property type="component" value="Unassembled WGS sequence"/>
</dbReference>
<protein>
    <submittedName>
        <fullName evidence="1">Uncharacterized protein</fullName>
    </submittedName>
</protein>
<name>A0AAD9LCP2_9STRA</name>
<dbReference type="AlphaFoldDB" id="A0AAD9LCP2"/>
<proteinExistence type="predicted"/>
<reference evidence="1" key="1">
    <citation type="submission" date="2023-08" db="EMBL/GenBank/DDBJ databases">
        <title>Reference Genome Resource for the Citrus Pathogen Phytophthora citrophthora.</title>
        <authorList>
            <person name="Moller H."/>
            <person name="Coetzee B."/>
            <person name="Rose L.J."/>
            <person name="Van Niekerk J.M."/>
        </authorList>
    </citation>
    <scope>NUCLEOTIDE SEQUENCE</scope>
    <source>
        <strain evidence="1">STE-U-9442</strain>
    </source>
</reference>
<evidence type="ECO:0000313" key="1">
    <source>
        <dbReference type="EMBL" id="KAK1930489.1"/>
    </source>
</evidence>
<keyword evidence="2" id="KW-1185">Reference proteome</keyword>